<accession>A0A1F6TXZ8</accession>
<proteinExistence type="predicted"/>
<evidence type="ECO:0000313" key="1">
    <source>
        <dbReference type="EMBL" id="OGI49987.1"/>
    </source>
</evidence>
<evidence type="ECO:0008006" key="3">
    <source>
        <dbReference type="Google" id="ProtNLM"/>
    </source>
</evidence>
<name>A0A1F6TXZ8_9PROT</name>
<comment type="caution">
    <text evidence="1">The sequence shown here is derived from an EMBL/GenBank/DDBJ whole genome shotgun (WGS) entry which is preliminary data.</text>
</comment>
<dbReference type="Pfam" id="PF13366">
    <property type="entry name" value="PDDEXK_3"/>
    <property type="match status" value="1"/>
</dbReference>
<evidence type="ECO:0000313" key="2">
    <source>
        <dbReference type="Proteomes" id="UP000179362"/>
    </source>
</evidence>
<protein>
    <recommendedName>
        <fullName evidence="3">GxxExxY protein</fullName>
    </recommendedName>
</protein>
<dbReference type="EMBL" id="MFTA01000095">
    <property type="protein sequence ID" value="OGI49987.1"/>
    <property type="molecule type" value="Genomic_DNA"/>
</dbReference>
<dbReference type="NCBIfam" id="TIGR04256">
    <property type="entry name" value="GxxExxY"/>
    <property type="match status" value="1"/>
</dbReference>
<sequence length="141" mass="15828">MEDKELTERIIACAFKVHQNLGAGFLEKVYENALLIALQKFGLRAKQQAPVTVWYEHQLVGEYYADLLVEDKVICELKAVQSLLPEHETQLVNYLVATGINTGLLLNFGKSVTVKRKFREYRKPVTSVASDTGSESSEHSA</sequence>
<gene>
    <name evidence="1" type="ORF">A3B81_03430</name>
</gene>
<dbReference type="Proteomes" id="UP000179362">
    <property type="component" value="Unassembled WGS sequence"/>
</dbReference>
<dbReference type="AlphaFoldDB" id="A0A1F6TXZ8"/>
<organism evidence="1 2">
    <name type="scientific">Candidatus Muproteobacteria bacterium RIFCSPHIGHO2_02_FULL_65_16</name>
    <dbReference type="NCBI Taxonomy" id="1817766"/>
    <lineage>
        <taxon>Bacteria</taxon>
        <taxon>Pseudomonadati</taxon>
        <taxon>Pseudomonadota</taxon>
        <taxon>Candidatus Muproteobacteria</taxon>
    </lineage>
</organism>
<dbReference type="InterPro" id="IPR026350">
    <property type="entry name" value="GxxExxY"/>
</dbReference>
<reference evidence="1 2" key="1">
    <citation type="journal article" date="2016" name="Nat. Commun.">
        <title>Thousands of microbial genomes shed light on interconnected biogeochemical processes in an aquifer system.</title>
        <authorList>
            <person name="Anantharaman K."/>
            <person name="Brown C.T."/>
            <person name="Hug L.A."/>
            <person name="Sharon I."/>
            <person name="Castelle C.J."/>
            <person name="Probst A.J."/>
            <person name="Thomas B.C."/>
            <person name="Singh A."/>
            <person name="Wilkins M.J."/>
            <person name="Karaoz U."/>
            <person name="Brodie E.L."/>
            <person name="Williams K.H."/>
            <person name="Hubbard S.S."/>
            <person name="Banfield J.F."/>
        </authorList>
    </citation>
    <scope>NUCLEOTIDE SEQUENCE [LARGE SCALE GENOMIC DNA]</scope>
</reference>